<feature type="region of interest" description="Disordered" evidence="1">
    <location>
        <begin position="493"/>
        <end position="518"/>
    </location>
</feature>
<feature type="compositionally biased region" description="Basic residues" evidence="1">
    <location>
        <begin position="11"/>
        <end position="22"/>
    </location>
</feature>
<dbReference type="EMBL" id="RBNJ01025885">
    <property type="protein sequence ID" value="RUS15225.1"/>
    <property type="molecule type" value="Genomic_DNA"/>
</dbReference>
<dbReference type="GO" id="GO:0019005">
    <property type="term" value="C:SCF ubiquitin ligase complex"/>
    <property type="evidence" value="ECO:0007669"/>
    <property type="project" value="TreeGrafter"/>
</dbReference>
<dbReference type="InterPro" id="IPR036047">
    <property type="entry name" value="F-box-like_dom_sf"/>
</dbReference>
<dbReference type="InterPro" id="IPR032675">
    <property type="entry name" value="LRR_dom_sf"/>
</dbReference>
<dbReference type="PANTHER" id="PTHR13318">
    <property type="entry name" value="PARTNER OF PAIRED, ISOFORM B-RELATED"/>
    <property type="match status" value="1"/>
</dbReference>
<dbReference type="AlphaFoldDB" id="A0A433PCH7"/>
<accession>A0A433PCH7</accession>
<gene>
    <name evidence="2" type="ORF">BC938DRAFT_477046</name>
</gene>
<evidence type="ECO:0008006" key="4">
    <source>
        <dbReference type="Google" id="ProtNLM"/>
    </source>
</evidence>
<dbReference type="PANTHER" id="PTHR13318:SF247">
    <property type="entry name" value="GH16156P"/>
    <property type="match status" value="1"/>
</dbReference>
<reference evidence="2 3" key="1">
    <citation type="journal article" date="2018" name="New Phytol.">
        <title>Phylogenomics of Endogonaceae and evolution of mycorrhizas within Mucoromycota.</title>
        <authorList>
            <person name="Chang Y."/>
            <person name="Desiro A."/>
            <person name="Na H."/>
            <person name="Sandor L."/>
            <person name="Lipzen A."/>
            <person name="Clum A."/>
            <person name="Barry K."/>
            <person name="Grigoriev I.V."/>
            <person name="Martin F.M."/>
            <person name="Stajich J.E."/>
            <person name="Smith M.E."/>
            <person name="Bonito G."/>
            <person name="Spatafora J.W."/>
        </authorList>
    </citation>
    <scope>NUCLEOTIDE SEQUENCE [LARGE SCALE GENOMIC DNA]</scope>
    <source>
        <strain evidence="2 3">AD002</strain>
    </source>
</reference>
<feature type="compositionally biased region" description="Basic residues" evidence="1">
    <location>
        <begin position="67"/>
        <end position="78"/>
    </location>
</feature>
<keyword evidence="3" id="KW-1185">Reference proteome</keyword>
<evidence type="ECO:0000256" key="1">
    <source>
        <dbReference type="SAM" id="MobiDB-lite"/>
    </source>
</evidence>
<dbReference type="Proteomes" id="UP000274822">
    <property type="component" value="Unassembled WGS sequence"/>
</dbReference>
<comment type="caution">
    <text evidence="2">The sequence shown here is derived from an EMBL/GenBank/DDBJ whole genome shotgun (WGS) entry which is preliminary data.</text>
</comment>
<feature type="non-terminal residue" evidence="2">
    <location>
        <position position="518"/>
    </location>
</feature>
<dbReference type="GO" id="GO:0031146">
    <property type="term" value="P:SCF-dependent proteasomal ubiquitin-dependent protein catabolic process"/>
    <property type="evidence" value="ECO:0007669"/>
    <property type="project" value="TreeGrafter"/>
</dbReference>
<dbReference type="Gene3D" id="3.80.10.10">
    <property type="entry name" value="Ribonuclease Inhibitor"/>
    <property type="match status" value="2"/>
</dbReference>
<protein>
    <recommendedName>
        <fullName evidence="4">F-box domain-containing protein</fullName>
    </recommendedName>
</protein>
<name>A0A433PCH7_9FUNG</name>
<proteinExistence type="predicted"/>
<organism evidence="2 3">
    <name type="scientific">Jimgerdemannia flammicorona</name>
    <dbReference type="NCBI Taxonomy" id="994334"/>
    <lineage>
        <taxon>Eukaryota</taxon>
        <taxon>Fungi</taxon>
        <taxon>Fungi incertae sedis</taxon>
        <taxon>Mucoromycota</taxon>
        <taxon>Mucoromycotina</taxon>
        <taxon>Endogonomycetes</taxon>
        <taxon>Endogonales</taxon>
        <taxon>Endogonaceae</taxon>
        <taxon>Jimgerdemannia</taxon>
    </lineage>
</organism>
<sequence length="518" mass="58119">MNTNQQLPVFRPRRLSFTRKKPRTDSPDDPDSNEQQRDSSGTDVEDDSPVPRGNHDDPCLEIERSKGLRPRRTLSKRRMNRAEEAEELKHMGMFGSVCLEVVLMIFDQLIHTPLLPVLQAGSRVLQAGSRGQTTLFLIPPSPTFPSFIQSLLNFQLDVKSRCRLATVCRGFRHLLYDRASYWLLLDLYIFHLNPFIRDLSGHEPRAVNAHSNKPTLAFIPPLTSTDQRLTSIVSNASHWTPHITIVNLSYSSITNIFNLCSRCQQLRELDISYCPNIDHYAFASLVMAQRLRKLNVAGCEQVDDFALSFLPKTAQALEELNLSALPNITHACLPSLVQLTELRVLDLSDSLGIDDWTALIYDNLPLHVYIFLTTRHPTSNLRCLALPGNEEVTDAQILMLSSRHPLLDHLTLFVGDSTEFTGRSLGVLLEQCASLRSLDLAISSEPALLAALPTFRLLTSLALDICYGAFTDETVRLVAANAPGLTSLSFYNNPEEHTESDQDDGVAPVYRITDETMR</sequence>
<dbReference type="InterPro" id="IPR006553">
    <property type="entry name" value="Leu-rich_rpt_Cys-con_subtyp"/>
</dbReference>
<evidence type="ECO:0000313" key="2">
    <source>
        <dbReference type="EMBL" id="RUS15225.1"/>
    </source>
</evidence>
<dbReference type="SUPFAM" id="SSF52047">
    <property type="entry name" value="RNI-like"/>
    <property type="match status" value="1"/>
</dbReference>
<feature type="compositionally biased region" description="Basic and acidic residues" evidence="1">
    <location>
        <begin position="53"/>
        <end position="66"/>
    </location>
</feature>
<feature type="region of interest" description="Disordered" evidence="1">
    <location>
        <begin position="1"/>
        <end position="78"/>
    </location>
</feature>
<dbReference type="SMART" id="SM00367">
    <property type="entry name" value="LRR_CC"/>
    <property type="match status" value="4"/>
</dbReference>
<dbReference type="SUPFAM" id="SSF81383">
    <property type="entry name" value="F-box domain"/>
    <property type="match status" value="1"/>
</dbReference>
<evidence type="ECO:0000313" key="3">
    <source>
        <dbReference type="Proteomes" id="UP000274822"/>
    </source>
</evidence>